<accession>A0A0U0WBN9</accession>
<proteinExistence type="inferred from homology"/>
<gene>
    <name evidence="5" type="primary">rmlD</name>
    <name evidence="5" type="ORF">BN971_03317</name>
</gene>
<keyword evidence="2" id="KW-0560">Oxidoreductase</keyword>
<dbReference type="AlphaFoldDB" id="A0A0U0WBN9"/>
<organism evidence="5 6">
    <name type="scientific">Mycobacterium bohemicum DSM 44277</name>
    <dbReference type="NCBI Taxonomy" id="1236609"/>
    <lineage>
        <taxon>Bacteria</taxon>
        <taxon>Bacillati</taxon>
        <taxon>Actinomycetota</taxon>
        <taxon>Actinomycetes</taxon>
        <taxon>Mycobacteriales</taxon>
        <taxon>Mycobacteriaceae</taxon>
        <taxon>Mycobacterium</taxon>
    </lineage>
</organism>
<dbReference type="UniPathway" id="UPA00124"/>
<dbReference type="NCBIfam" id="TIGR01214">
    <property type="entry name" value="rmlD"/>
    <property type="match status" value="1"/>
</dbReference>
<evidence type="ECO:0000256" key="3">
    <source>
        <dbReference type="SAM" id="MobiDB-lite"/>
    </source>
</evidence>
<protein>
    <recommendedName>
        <fullName evidence="2">dTDP-4-dehydrorhamnose reductase</fullName>
        <ecNumber evidence="2">1.1.1.133</ecNumber>
    </recommendedName>
</protein>
<evidence type="ECO:0000256" key="1">
    <source>
        <dbReference type="ARBA" id="ARBA00010944"/>
    </source>
</evidence>
<dbReference type="EC" id="1.1.1.133" evidence="2"/>
<dbReference type="EMBL" id="CSTD01000003">
    <property type="protein sequence ID" value="CPR12024.1"/>
    <property type="molecule type" value="Genomic_DNA"/>
</dbReference>
<evidence type="ECO:0000259" key="4">
    <source>
        <dbReference type="Pfam" id="PF04321"/>
    </source>
</evidence>
<feature type="domain" description="RmlD-like substrate binding" evidence="4">
    <location>
        <begin position="26"/>
        <end position="310"/>
    </location>
</feature>
<dbReference type="Gene3D" id="3.40.50.720">
    <property type="entry name" value="NAD(P)-binding Rossmann-like Domain"/>
    <property type="match status" value="1"/>
</dbReference>
<sequence>MRIAGSEVRRGPAFPGRATLDTMSARIVITGAGGQLGGCLSALVAGQGRDVASFTSKQWDITDPAAAERIIRGGDVVINCAAYTNVDGAESDEATAHAVNATGPEHLARACARAGARLIHVSTDYVFCGIPTDGAEPRPFEPSDPVDPRGVYACTKYAGEQAVLAALPDPSQGIVVRTAWVYTGGTGNDFVAVMRRLAAGEGPVDVVDDQVGSPTYVADLAAALLQVADDSVPGPVLHAANEGAVSRFGQARAVFSECGADPERLRPVSTDQFPRPAPRPSYSALGGRESAAAGLAPLRPWRAALVAALAVSEGGAAPDRPLPSTR</sequence>
<dbReference type="PANTHER" id="PTHR10491">
    <property type="entry name" value="DTDP-4-DEHYDRORHAMNOSE REDUCTASE"/>
    <property type="match status" value="1"/>
</dbReference>
<dbReference type="Proteomes" id="UP000198875">
    <property type="component" value="Unassembled WGS sequence"/>
</dbReference>
<dbReference type="PANTHER" id="PTHR10491:SF4">
    <property type="entry name" value="METHIONINE ADENOSYLTRANSFERASE 2 SUBUNIT BETA"/>
    <property type="match status" value="1"/>
</dbReference>
<keyword evidence="2" id="KW-0521">NADP</keyword>
<dbReference type="InterPro" id="IPR029903">
    <property type="entry name" value="RmlD-like-bd"/>
</dbReference>
<dbReference type="Pfam" id="PF04321">
    <property type="entry name" value="RmlD_sub_bind"/>
    <property type="match status" value="1"/>
</dbReference>
<comment type="function">
    <text evidence="2">Catalyzes the reduction of dTDP-6-deoxy-L-lyxo-4-hexulose to yield dTDP-L-rhamnose.</text>
</comment>
<name>A0A0U0WBN9_MYCBE</name>
<dbReference type="InterPro" id="IPR005913">
    <property type="entry name" value="dTDP_dehydrorham_reduct"/>
</dbReference>
<dbReference type="SUPFAM" id="SSF51735">
    <property type="entry name" value="NAD(P)-binding Rossmann-fold domains"/>
    <property type="match status" value="1"/>
</dbReference>
<dbReference type="CDD" id="cd05254">
    <property type="entry name" value="dTDP_HR_like_SDR_e"/>
    <property type="match status" value="1"/>
</dbReference>
<feature type="region of interest" description="Disordered" evidence="3">
    <location>
        <begin position="265"/>
        <end position="286"/>
    </location>
</feature>
<evidence type="ECO:0000256" key="2">
    <source>
        <dbReference type="RuleBase" id="RU364082"/>
    </source>
</evidence>
<dbReference type="GO" id="GO:0019305">
    <property type="term" value="P:dTDP-rhamnose biosynthetic process"/>
    <property type="evidence" value="ECO:0007669"/>
    <property type="project" value="UniProtKB-UniPathway"/>
</dbReference>
<reference evidence="5 6" key="1">
    <citation type="submission" date="2015-03" db="EMBL/GenBank/DDBJ databases">
        <authorList>
            <person name="Murphy D."/>
        </authorList>
    </citation>
    <scope>NUCLEOTIDE SEQUENCE [LARGE SCALE GENOMIC DNA]</scope>
    <source>
        <strain evidence="5 6">DSM 44277</strain>
    </source>
</reference>
<dbReference type="Gene3D" id="3.90.25.10">
    <property type="entry name" value="UDP-galactose 4-epimerase, domain 1"/>
    <property type="match status" value="1"/>
</dbReference>
<comment type="pathway">
    <text evidence="2">Carbohydrate biosynthesis; dTDP-L-rhamnose biosynthesis.</text>
</comment>
<evidence type="ECO:0000313" key="6">
    <source>
        <dbReference type="Proteomes" id="UP000198875"/>
    </source>
</evidence>
<dbReference type="GO" id="GO:0008831">
    <property type="term" value="F:dTDP-4-dehydrorhamnose reductase activity"/>
    <property type="evidence" value="ECO:0007669"/>
    <property type="project" value="UniProtKB-EC"/>
</dbReference>
<evidence type="ECO:0000313" key="5">
    <source>
        <dbReference type="EMBL" id="CPR12024.1"/>
    </source>
</evidence>
<comment type="similarity">
    <text evidence="1 2">Belongs to the dTDP-4-dehydrorhamnose reductase family.</text>
</comment>
<dbReference type="GO" id="GO:0005829">
    <property type="term" value="C:cytosol"/>
    <property type="evidence" value="ECO:0007669"/>
    <property type="project" value="TreeGrafter"/>
</dbReference>
<dbReference type="InterPro" id="IPR036291">
    <property type="entry name" value="NAD(P)-bd_dom_sf"/>
</dbReference>